<dbReference type="EMBL" id="JAQMTI010000148">
    <property type="protein sequence ID" value="MDB9442194.1"/>
    <property type="molecule type" value="Genomic_DNA"/>
</dbReference>
<accession>A0ABT4ZT86</accession>
<dbReference type="RefSeq" id="WP_096565581.1">
    <property type="nucleotide sequence ID" value="NZ_JAQMTI010000148.1"/>
</dbReference>
<dbReference type="InterPro" id="IPR011664">
    <property type="entry name" value="Abi_system_AbiD/AbiF-like"/>
</dbReference>
<dbReference type="Proteomes" id="UP001211711">
    <property type="component" value="Unassembled WGS sequence"/>
</dbReference>
<evidence type="ECO:0000313" key="2">
    <source>
        <dbReference type="Proteomes" id="UP001211711"/>
    </source>
</evidence>
<reference evidence="1 2" key="1">
    <citation type="submission" date="2023-01" db="EMBL/GenBank/DDBJ databases">
        <title>Genomes from the Australian National Cyanobacteria Reference Collection.</title>
        <authorList>
            <person name="Willis A."/>
            <person name="Lee E.M.F."/>
        </authorList>
    </citation>
    <scope>NUCLEOTIDE SEQUENCE [LARGE SCALE GENOMIC DNA]</scope>
    <source>
        <strain evidence="1 2">CS-549</strain>
    </source>
</reference>
<protein>
    <submittedName>
        <fullName evidence="1">Abi family protein</fullName>
    </submittedName>
</protein>
<sequence>MSDSSTYDSLCIVFSEPRLSTYLIATNQDKLEALQLYKLNMRLSESLYSFLCIFELTLRNRISNILVQEFGDNWFEEKAGKWLNGKAATEKQDKNGNTQRARLLQQIDKAKEEINKQNKKINNPQYHKLITSDTLTPELNFGFWTEIMGSDYDKIIWLIQKNRYIKDVFSDAPTNLNFAREIQRIRRSLYEIRVIRNRVFHHEPVFNTKKLSFDELLTTYKDAKELLGWLSKDALYFFEENNQFEKLVNSIPSSMQ</sequence>
<organism evidence="1 2">
    <name type="scientific">Sphaerospermopsis kisseleviana CS-549</name>
    <dbReference type="NCBI Taxonomy" id="3021783"/>
    <lineage>
        <taxon>Bacteria</taxon>
        <taxon>Bacillati</taxon>
        <taxon>Cyanobacteriota</taxon>
        <taxon>Cyanophyceae</taxon>
        <taxon>Nostocales</taxon>
        <taxon>Aphanizomenonaceae</taxon>
        <taxon>Sphaerospermopsis</taxon>
        <taxon>Sphaerospermopsis kisseleviana</taxon>
    </lineage>
</organism>
<dbReference type="Pfam" id="PF07751">
    <property type="entry name" value="Abi_2"/>
    <property type="match status" value="1"/>
</dbReference>
<keyword evidence="2" id="KW-1185">Reference proteome</keyword>
<evidence type="ECO:0000313" key="1">
    <source>
        <dbReference type="EMBL" id="MDB9442194.1"/>
    </source>
</evidence>
<name>A0ABT4ZT86_9CYAN</name>
<gene>
    <name evidence="1" type="ORF">PN497_12600</name>
</gene>
<comment type="caution">
    <text evidence="1">The sequence shown here is derived from an EMBL/GenBank/DDBJ whole genome shotgun (WGS) entry which is preliminary data.</text>
</comment>
<proteinExistence type="predicted"/>